<dbReference type="AlphaFoldDB" id="A0AAD9FW94"/>
<sequence length="717" mass="78139">MTGGGFIPTAHVDDYELDELGHRVSGEGASHAVQWVGTPSVRGPKWARMSLLTIGMLGIQCVWSIEMGYASPYLLELGLSKSWMSLVFMAGPLSGLIVQPLIGVLADRSRSRLGRRRPFMLAGAFICAFAIMLLGWAQVVANALGAGSRLAIAFAVFAIYLIDFSINAVMSADRALVVDTLPPEKQEEGSAYGGRMFACGSVAGFFVGNLDLPPVFPFLGKTQLQILSFITSGILLATHGFTSWAVTERVLLRDDRPQSKSGFWHSLKAIWDNIFTLPPGIRTVCIVQFFSFLGWFPILFFTTLWVSGIYTSQAHLDPSSPEVQADAVRAGSRALFFQAVVNIICSFALPLVVADSGVQPDEKVYAALHGGRSEYPETPPSAFWKRAQEELASAGFFRRSFAWLKDMIQRGRDGDYGLPIKGLTVIKTWWISQFVFAAAMGASWFVTSVTGAYIIISITGFSWALAQWAPYALLGELILIEGQQDRHGASEALFDARASLEEYENDPARRHSEADVESEEETRDHRPEDQSESTPRANVPINKKLHINTQFEASEPSPLVPATSRLSPDENEVSLVLHHSDDEDDDPEDVSSPSLRTTSPLATMRNRPTNGKARDTADKAGVILGIHNVFLVLPQFIVTIMASIIFYLMDPPVVPVAAVEADMGPGSVDTITRREGAVEGGNPDAVGLIFRIGGLSALVGAIICMRLGRAWRRGEGI</sequence>
<evidence type="ECO:0000256" key="2">
    <source>
        <dbReference type="ARBA" id="ARBA00022448"/>
    </source>
</evidence>
<keyword evidence="2" id="KW-0813">Transport</keyword>
<evidence type="ECO:0000256" key="7">
    <source>
        <dbReference type="SAM" id="Phobius"/>
    </source>
</evidence>
<feature type="transmembrane region" description="Helical" evidence="7">
    <location>
        <begin position="150"/>
        <end position="170"/>
    </location>
</feature>
<feature type="transmembrane region" description="Helical" evidence="7">
    <location>
        <begin position="51"/>
        <end position="71"/>
    </location>
</feature>
<feature type="region of interest" description="Disordered" evidence="6">
    <location>
        <begin position="504"/>
        <end position="614"/>
    </location>
</feature>
<keyword evidence="4 7" id="KW-1133">Transmembrane helix</keyword>
<reference evidence="8" key="1">
    <citation type="submission" date="2023-02" db="EMBL/GenBank/DDBJ databases">
        <title>Identification and recombinant expression of a fungal hydrolase from Papiliotrema laurentii that hydrolyzes apple cutin and clears colloidal polyester polyurethane.</title>
        <authorList>
            <consortium name="DOE Joint Genome Institute"/>
            <person name="Roman V.A."/>
            <person name="Bojanowski C."/>
            <person name="Crable B.R."/>
            <person name="Wagner D.N."/>
            <person name="Hung C.S."/>
            <person name="Nadeau L.J."/>
            <person name="Schratz L."/>
            <person name="Haridas S."/>
            <person name="Pangilinan J."/>
            <person name="Lipzen A."/>
            <person name="Na H."/>
            <person name="Yan M."/>
            <person name="Ng V."/>
            <person name="Grigoriev I.V."/>
            <person name="Spatafora J.W."/>
            <person name="Barlow D."/>
            <person name="Biffinger J."/>
            <person name="Kelley-Loughnane N."/>
            <person name="Varaljay V.A."/>
            <person name="Crookes-Goodson W.J."/>
        </authorList>
    </citation>
    <scope>NUCLEOTIDE SEQUENCE</scope>
    <source>
        <strain evidence="8">5307AH</strain>
    </source>
</reference>
<evidence type="ECO:0000256" key="3">
    <source>
        <dbReference type="ARBA" id="ARBA00022692"/>
    </source>
</evidence>
<protein>
    <submittedName>
        <fullName evidence="8">Major facilitator superfamily domain-containing protein</fullName>
    </submittedName>
</protein>
<comment type="subcellular location">
    <subcellularLocation>
        <location evidence="1">Membrane</location>
        <topology evidence="1">Multi-pass membrane protein</topology>
    </subcellularLocation>
</comment>
<feature type="compositionally biased region" description="Polar residues" evidence="6">
    <location>
        <begin position="595"/>
        <end position="609"/>
    </location>
</feature>
<feature type="transmembrane region" description="Helical" evidence="7">
    <location>
        <begin position="452"/>
        <end position="474"/>
    </location>
</feature>
<dbReference type="EMBL" id="JAODAN010000001">
    <property type="protein sequence ID" value="KAK1927378.1"/>
    <property type="molecule type" value="Genomic_DNA"/>
</dbReference>
<feature type="transmembrane region" description="Helical" evidence="7">
    <location>
        <begin position="118"/>
        <end position="138"/>
    </location>
</feature>
<evidence type="ECO:0000256" key="6">
    <source>
        <dbReference type="SAM" id="MobiDB-lite"/>
    </source>
</evidence>
<evidence type="ECO:0000256" key="4">
    <source>
        <dbReference type="ARBA" id="ARBA00022989"/>
    </source>
</evidence>
<keyword evidence="5 7" id="KW-0472">Membrane</keyword>
<dbReference type="GO" id="GO:0005886">
    <property type="term" value="C:plasma membrane"/>
    <property type="evidence" value="ECO:0007669"/>
    <property type="project" value="TreeGrafter"/>
</dbReference>
<proteinExistence type="predicted"/>
<gene>
    <name evidence="8" type="ORF">DB88DRAFT_477816</name>
</gene>
<name>A0AAD9FW94_PAPLA</name>
<dbReference type="PANTHER" id="PTHR19432:SF91">
    <property type="entry name" value="GENERAL ALPHA-GLUCOSIDE PERMEASE"/>
    <property type="match status" value="1"/>
</dbReference>
<feature type="transmembrane region" description="Helical" evidence="7">
    <location>
        <begin position="629"/>
        <end position="649"/>
    </location>
</feature>
<feature type="transmembrane region" description="Helical" evidence="7">
    <location>
        <begin position="191"/>
        <end position="212"/>
    </location>
</feature>
<evidence type="ECO:0000256" key="5">
    <source>
        <dbReference type="ARBA" id="ARBA00023136"/>
    </source>
</evidence>
<evidence type="ECO:0000313" key="8">
    <source>
        <dbReference type="EMBL" id="KAK1927378.1"/>
    </source>
</evidence>
<comment type="caution">
    <text evidence="8">The sequence shown here is derived from an EMBL/GenBank/DDBJ whole genome shotgun (WGS) entry which is preliminary data.</text>
</comment>
<keyword evidence="9" id="KW-1185">Reference proteome</keyword>
<feature type="transmembrane region" description="Helical" evidence="7">
    <location>
        <begin position="224"/>
        <end position="246"/>
    </location>
</feature>
<organism evidence="8 9">
    <name type="scientific">Papiliotrema laurentii</name>
    <name type="common">Cryptococcus laurentii</name>
    <dbReference type="NCBI Taxonomy" id="5418"/>
    <lineage>
        <taxon>Eukaryota</taxon>
        <taxon>Fungi</taxon>
        <taxon>Dikarya</taxon>
        <taxon>Basidiomycota</taxon>
        <taxon>Agaricomycotina</taxon>
        <taxon>Tremellomycetes</taxon>
        <taxon>Tremellales</taxon>
        <taxon>Rhynchogastremaceae</taxon>
        <taxon>Papiliotrema</taxon>
    </lineage>
</organism>
<evidence type="ECO:0000313" key="9">
    <source>
        <dbReference type="Proteomes" id="UP001182556"/>
    </source>
</evidence>
<dbReference type="SUPFAM" id="SSF103473">
    <property type="entry name" value="MFS general substrate transporter"/>
    <property type="match status" value="1"/>
</dbReference>
<feature type="transmembrane region" description="Helical" evidence="7">
    <location>
        <begin position="83"/>
        <end position="106"/>
    </location>
</feature>
<dbReference type="Gene3D" id="1.20.1250.20">
    <property type="entry name" value="MFS general substrate transporter like domains"/>
    <property type="match status" value="1"/>
</dbReference>
<dbReference type="InterPro" id="IPR036259">
    <property type="entry name" value="MFS_trans_sf"/>
</dbReference>
<feature type="transmembrane region" description="Helical" evidence="7">
    <location>
        <begin position="289"/>
        <end position="310"/>
    </location>
</feature>
<dbReference type="GO" id="GO:0008506">
    <property type="term" value="F:sucrose:proton symporter activity"/>
    <property type="evidence" value="ECO:0007669"/>
    <property type="project" value="TreeGrafter"/>
</dbReference>
<accession>A0AAD9FW94</accession>
<feature type="transmembrane region" description="Helical" evidence="7">
    <location>
        <begin position="330"/>
        <end position="353"/>
    </location>
</feature>
<feature type="transmembrane region" description="Helical" evidence="7">
    <location>
        <begin position="428"/>
        <end position="446"/>
    </location>
</feature>
<evidence type="ECO:0000256" key="1">
    <source>
        <dbReference type="ARBA" id="ARBA00004141"/>
    </source>
</evidence>
<dbReference type="Proteomes" id="UP001182556">
    <property type="component" value="Unassembled WGS sequence"/>
</dbReference>
<dbReference type="PANTHER" id="PTHR19432">
    <property type="entry name" value="SUGAR TRANSPORTER"/>
    <property type="match status" value="1"/>
</dbReference>
<keyword evidence="3 7" id="KW-0812">Transmembrane</keyword>
<feature type="transmembrane region" description="Helical" evidence="7">
    <location>
        <begin position="688"/>
        <end position="708"/>
    </location>
</feature>
<dbReference type="Pfam" id="PF13347">
    <property type="entry name" value="MFS_2"/>
    <property type="match status" value="1"/>
</dbReference>